<organism evidence="2">
    <name type="scientific">Aulacocentrum confusum</name>
    <dbReference type="NCBI Taxonomy" id="2767324"/>
    <lineage>
        <taxon>Eukaryota</taxon>
        <taxon>Metazoa</taxon>
        <taxon>Ecdysozoa</taxon>
        <taxon>Arthropoda</taxon>
        <taxon>Hexapoda</taxon>
        <taxon>Insecta</taxon>
        <taxon>Pterygota</taxon>
        <taxon>Neoptera</taxon>
        <taxon>Endopterygota</taxon>
        <taxon>Hymenoptera</taxon>
        <taxon>Apocrita</taxon>
        <taxon>Ichneumonoidea</taxon>
        <taxon>Braconidae</taxon>
        <taxon>Macrocentrinae</taxon>
        <taxon>Aulacocentrum</taxon>
    </lineage>
</organism>
<keyword evidence="2" id="KW-0675">Receptor</keyword>
<keyword evidence="1" id="KW-1133">Transmembrane helix</keyword>
<name>A0A7G8Z9F0_9HYME</name>
<sequence length="131" mass="15573">MTIFENIYLRSNVRMMSFLGQWPYQSLFLRVIIRILIMLAIWSIFIPKLIKLCKVINDINGIIECIPMIGLHTVSVTKYFNWMINSHKMKVLLRHMQQDWDNLKSDEDKKIMNKICERGKFISIGYSSENN</sequence>
<gene>
    <name evidence="2" type="primary">OR131</name>
</gene>
<evidence type="ECO:0000256" key="1">
    <source>
        <dbReference type="SAM" id="Phobius"/>
    </source>
</evidence>
<proteinExistence type="evidence at transcript level"/>
<keyword evidence="1" id="KW-0812">Transmembrane</keyword>
<evidence type="ECO:0000313" key="2">
    <source>
        <dbReference type="EMBL" id="QNL15075.1"/>
    </source>
</evidence>
<protein>
    <submittedName>
        <fullName evidence="2">Olfactory receptor 131</fullName>
    </submittedName>
</protein>
<accession>A0A7G8Z9F0</accession>
<dbReference type="EMBL" id="MT671071">
    <property type="protein sequence ID" value="QNL15075.1"/>
    <property type="molecule type" value="mRNA"/>
</dbReference>
<keyword evidence="1" id="KW-0472">Membrane</keyword>
<reference evidence="2" key="1">
    <citation type="submission" date="2020-06" db="EMBL/GenBank/DDBJ databases">
        <authorList>
            <person name="Sheng S."/>
        </authorList>
    </citation>
    <scope>NUCLEOTIDE SEQUENCE</scope>
    <source>
        <tissue evidence="2">Antenna</tissue>
    </source>
</reference>
<dbReference type="AlphaFoldDB" id="A0A7G8Z9F0"/>
<feature type="transmembrane region" description="Helical" evidence="1">
    <location>
        <begin position="27"/>
        <end position="46"/>
    </location>
</feature>